<name>A0A0F9PA51_9ZZZZ</name>
<evidence type="ECO:0000313" key="1">
    <source>
        <dbReference type="EMBL" id="KKN21327.1"/>
    </source>
</evidence>
<proteinExistence type="predicted"/>
<comment type="caution">
    <text evidence="1">The sequence shown here is derived from an EMBL/GenBank/DDBJ whole genome shotgun (WGS) entry which is preliminary data.</text>
</comment>
<dbReference type="EMBL" id="LAZR01003158">
    <property type="protein sequence ID" value="KKN21327.1"/>
    <property type="molecule type" value="Genomic_DNA"/>
</dbReference>
<accession>A0A0F9PA51</accession>
<dbReference type="AlphaFoldDB" id="A0A0F9PA51"/>
<reference evidence="1" key="1">
    <citation type="journal article" date="2015" name="Nature">
        <title>Complex archaea that bridge the gap between prokaryotes and eukaryotes.</title>
        <authorList>
            <person name="Spang A."/>
            <person name="Saw J.H."/>
            <person name="Jorgensen S.L."/>
            <person name="Zaremba-Niedzwiedzka K."/>
            <person name="Martijn J."/>
            <person name="Lind A.E."/>
            <person name="van Eijk R."/>
            <person name="Schleper C."/>
            <person name="Guy L."/>
            <person name="Ettema T.J."/>
        </authorList>
    </citation>
    <scope>NUCLEOTIDE SEQUENCE</scope>
</reference>
<sequence length="124" mass="13965">MKVKILLILAMAMILATVGCIGAPKPTISHTLINRSGLNRSETIVRYHPEMSGIADGMDYGCRSYDGIVKSVELKYNTHNTIIFADNLILSAHGTERFAWKLNRINYLYGCMMARTFRLRVVIN</sequence>
<organism evidence="1">
    <name type="scientific">marine sediment metagenome</name>
    <dbReference type="NCBI Taxonomy" id="412755"/>
    <lineage>
        <taxon>unclassified sequences</taxon>
        <taxon>metagenomes</taxon>
        <taxon>ecological metagenomes</taxon>
    </lineage>
</organism>
<gene>
    <name evidence="1" type="ORF">LCGC14_0926690</name>
</gene>
<dbReference type="PROSITE" id="PS51257">
    <property type="entry name" value="PROKAR_LIPOPROTEIN"/>
    <property type="match status" value="1"/>
</dbReference>
<protein>
    <submittedName>
        <fullName evidence="1">Uncharacterized protein</fullName>
    </submittedName>
</protein>